<dbReference type="InterPro" id="IPR015927">
    <property type="entry name" value="Peptidase_S24_S26A/B/C"/>
</dbReference>
<accession>A0AAW9DMP8</accession>
<feature type="domain" description="Peptidase S24/S26A/S26B/S26C" evidence="1">
    <location>
        <begin position="12"/>
        <end position="99"/>
    </location>
</feature>
<sequence>MSLAGSYNGGNTTGFASPAADSLEGPIDLAEILDLRRANRYPVRVSGEALIERGILPGDILIADAAAPPAHGKVAIVMVHGEVLVAQLAYRGGEWWLRPGRLGDVGQVVPDDAEIWAIVSGLVRTSV</sequence>
<dbReference type="RefSeq" id="WP_286839626.1">
    <property type="nucleotide sequence ID" value="NZ_JAWXYB010000001.1"/>
</dbReference>
<evidence type="ECO:0000313" key="3">
    <source>
        <dbReference type="Proteomes" id="UP001279553"/>
    </source>
</evidence>
<dbReference type="Gene3D" id="2.10.109.10">
    <property type="entry name" value="Umud Fragment, subunit A"/>
    <property type="match status" value="1"/>
</dbReference>
<dbReference type="Pfam" id="PF00717">
    <property type="entry name" value="Peptidase_S24"/>
    <property type="match status" value="1"/>
</dbReference>
<reference evidence="2 3" key="1">
    <citation type="submission" date="2023-11" db="EMBL/GenBank/DDBJ databases">
        <title>MicrobeMod: A computational toolkit for identifying prokaryotic methylation and restriction-modification with nanopore sequencing.</title>
        <authorList>
            <person name="Crits-Christoph A."/>
            <person name="Kang S.C."/>
            <person name="Lee H."/>
            <person name="Ostrov N."/>
        </authorList>
    </citation>
    <scope>NUCLEOTIDE SEQUENCE [LARGE SCALE GENOMIC DNA]</scope>
    <source>
        <strain evidence="2 3">DSMZ 700</strain>
    </source>
</reference>
<proteinExistence type="predicted"/>
<dbReference type="SUPFAM" id="SSF51306">
    <property type="entry name" value="LexA/Signal peptidase"/>
    <property type="match status" value="1"/>
</dbReference>
<evidence type="ECO:0000313" key="2">
    <source>
        <dbReference type="EMBL" id="MDX5929322.1"/>
    </source>
</evidence>
<dbReference type="EMBL" id="JAWXYB010000001">
    <property type="protein sequence ID" value="MDX5929322.1"/>
    <property type="molecule type" value="Genomic_DNA"/>
</dbReference>
<dbReference type="InterPro" id="IPR036286">
    <property type="entry name" value="LexA/Signal_pep-like_sf"/>
</dbReference>
<evidence type="ECO:0000259" key="1">
    <source>
        <dbReference type="Pfam" id="PF00717"/>
    </source>
</evidence>
<organism evidence="2 3">
    <name type="scientific">Acidiphilium acidophilum</name>
    <name type="common">Thiobacillus acidophilus</name>
    <dbReference type="NCBI Taxonomy" id="76588"/>
    <lineage>
        <taxon>Bacteria</taxon>
        <taxon>Pseudomonadati</taxon>
        <taxon>Pseudomonadota</taxon>
        <taxon>Alphaproteobacteria</taxon>
        <taxon>Acetobacterales</taxon>
        <taxon>Acidocellaceae</taxon>
        <taxon>Acidiphilium</taxon>
    </lineage>
</organism>
<keyword evidence="3" id="KW-1185">Reference proteome</keyword>
<comment type="caution">
    <text evidence="2">The sequence shown here is derived from an EMBL/GenBank/DDBJ whole genome shotgun (WGS) entry which is preliminary data.</text>
</comment>
<protein>
    <submittedName>
        <fullName evidence="2">S24 family peptidase</fullName>
    </submittedName>
</protein>
<dbReference type="AlphaFoldDB" id="A0AAW9DMP8"/>
<gene>
    <name evidence="2" type="ORF">SIL87_00890</name>
</gene>
<name>A0AAW9DMP8_ACIAO</name>
<dbReference type="Proteomes" id="UP001279553">
    <property type="component" value="Unassembled WGS sequence"/>
</dbReference>